<keyword evidence="5" id="KW-1185">Reference proteome</keyword>
<evidence type="ECO:0000256" key="3">
    <source>
        <dbReference type="PROSITE-ProRule" id="PRU00221"/>
    </source>
</evidence>
<organism evidence="4 5">
    <name type="scientific">Rhynchospora tenuis</name>
    <dbReference type="NCBI Taxonomy" id="198213"/>
    <lineage>
        <taxon>Eukaryota</taxon>
        <taxon>Viridiplantae</taxon>
        <taxon>Streptophyta</taxon>
        <taxon>Embryophyta</taxon>
        <taxon>Tracheophyta</taxon>
        <taxon>Spermatophyta</taxon>
        <taxon>Magnoliopsida</taxon>
        <taxon>Liliopsida</taxon>
        <taxon>Poales</taxon>
        <taxon>Cyperaceae</taxon>
        <taxon>Cyperoideae</taxon>
        <taxon>Rhynchosporeae</taxon>
        <taxon>Rhynchospora</taxon>
    </lineage>
</organism>
<evidence type="ECO:0000313" key="5">
    <source>
        <dbReference type="Proteomes" id="UP001210211"/>
    </source>
</evidence>
<reference evidence="4 5" key="1">
    <citation type="journal article" date="2022" name="Cell">
        <title>Repeat-based holocentromeres influence genome architecture and karyotype evolution.</title>
        <authorList>
            <person name="Hofstatter P.G."/>
            <person name="Thangavel G."/>
            <person name="Lux T."/>
            <person name="Neumann P."/>
            <person name="Vondrak T."/>
            <person name="Novak P."/>
            <person name="Zhang M."/>
            <person name="Costa L."/>
            <person name="Castellani M."/>
            <person name="Scott A."/>
            <person name="Toegelov H."/>
            <person name="Fuchs J."/>
            <person name="Mata-Sucre Y."/>
            <person name="Dias Y."/>
            <person name="Vanzela A.L.L."/>
            <person name="Huettel B."/>
            <person name="Almeida C.C.S."/>
            <person name="Simkova H."/>
            <person name="Souza G."/>
            <person name="Pedrosa-Harand A."/>
            <person name="Macas J."/>
            <person name="Mayer K.F.X."/>
            <person name="Houben A."/>
            <person name="Marques A."/>
        </authorList>
    </citation>
    <scope>NUCLEOTIDE SEQUENCE [LARGE SCALE GENOMIC DNA]</scope>
    <source>
        <strain evidence="4">RhyTen1mFocal</strain>
    </source>
</reference>
<dbReference type="PROSITE" id="PS50294">
    <property type="entry name" value="WD_REPEATS_REGION"/>
    <property type="match status" value="1"/>
</dbReference>
<dbReference type="Gene3D" id="2.130.10.10">
    <property type="entry name" value="YVTN repeat-like/Quinoprotein amine dehydrogenase"/>
    <property type="match status" value="1"/>
</dbReference>
<accession>A0AAD5ZLI9</accession>
<proteinExistence type="predicted"/>
<dbReference type="InterPro" id="IPR019775">
    <property type="entry name" value="WD40_repeat_CS"/>
</dbReference>
<feature type="repeat" description="WD" evidence="3">
    <location>
        <begin position="352"/>
        <end position="386"/>
    </location>
</feature>
<dbReference type="SMART" id="SM00320">
    <property type="entry name" value="WD40"/>
    <property type="match status" value="3"/>
</dbReference>
<protein>
    <submittedName>
        <fullName evidence="4">Uncharacterized protein</fullName>
    </submittedName>
</protein>
<dbReference type="AlphaFoldDB" id="A0AAD5ZLI9"/>
<sequence>MVSGKFGNEDGLNPGKKNKNLWPSVLIIHIKAIQMAVVYLNELEYLEDDFNGMFDFDEFEDDNFGFDMHDHLHEDIHAELLDYFDNPERQQNDTSATEYRNGKDIQGIPWERLNYTRDDFRTMRRNRYQNFESLAIPRDGLEKEWKKVEKESMFYDFQFNTRLAKTTIIHFQLRNLLWATSKHDVYMVHNYSIMHWSPLLQGCNELLNVSGPVVPTQKSHGSSTLNRVQICTMAVKDDLLVAGGFRGELICKYLNQHGAIFCTKLTEDDNAITNSVDIAESPSGAVRVICGNNDCFVRVLDAEKFSLLNRFPFSWSVNSTSFSPDGKLLAVLGDSTDCLIADPQSGKVVSTLKGHLDYSFSCAWHPAGHILATGNQDTTCRLWDTRYLSESFAVLKGNMGAIRGIKFSSDGNFMAMAEAADYVHVYDAKAGYSAAQEMDLFGEISGISFSPDCESLFVGIADRTYGSLVEFNRRHQYSYLDSYF</sequence>
<evidence type="ECO:0000256" key="1">
    <source>
        <dbReference type="ARBA" id="ARBA00022574"/>
    </source>
</evidence>
<dbReference type="InterPro" id="IPR011047">
    <property type="entry name" value="Quinoprotein_ADH-like_sf"/>
</dbReference>
<dbReference type="PROSITE" id="PS50082">
    <property type="entry name" value="WD_REPEATS_2"/>
    <property type="match status" value="1"/>
</dbReference>
<dbReference type="FunFam" id="2.130.10.10:FF:000637">
    <property type="entry name" value="WD-40 repeat family protein"/>
    <property type="match status" value="1"/>
</dbReference>
<gene>
    <name evidence="4" type="ORF">LUZ61_003792</name>
</gene>
<dbReference type="PROSITE" id="PS00678">
    <property type="entry name" value="WD_REPEATS_1"/>
    <property type="match status" value="1"/>
</dbReference>
<keyword evidence="1 3" id="KW-0853">WD repeat</keyword>
<dbReference type="PANTHER" id="PTHR43991">
    <property type="entry name" value="WD REPEAT PROTEIN (AFU_ORTHOLOGUE AFUA_8G05640)-RELATED"/>
    <property type="match status" value="1"/>
</dbReference>
<dbReference type="EMBL" id="JAMRDG010000001">
    <property type="protein sequence ID" value="KAJ3700087.1"/>
    <property type="molecule type" value="Genomic_DNA"/>
</dbReference>
<name>A0AAD5ZLI9_9POAL</name>
<evidence type="ECO:0000313" key="4">
    <source>
        <dbReference type="EMBL" id="KAJ3700087.1"/>
    </source>
</evidence>
<comment type="caution">
    <text evidence="4">The sequence shown here is derived from an EMBL/GenBank/DDBJ whole genome shotgun (WGS) entry which is preliminary data.</text>
</comment>
<dbReference type="Proteomes" id="UP001210211">
    <property type="component" value="Unassembled WGS sequence"/>
</dbReference>
<evidence type="ECO:0000256" key="2">
    <source>
        <dbReference type="ARBA" id="ARBA00022737"/>
    </source>
</evidence>
<dbReference type="InterPro" id="IPR015943">
    <property type="entry name" value="WD40/YVTN_repeat-like_dom_sf"/>
</dbReference>
<dbReference type="SUPFAM" id="SSF50998">
    <property type="entry name" value="Quinoprotein alcohol dehydrogenase-like"/>
    <property type="match status" value="1"/>
</dbReference>
<dbReference type="InterPro" id="IPR001680">
    <property type="entry name" value="WD40_rpt"/>
</dbReference>
<keyword evidence="2" id="KW-0677">Repeat</keyword>
<dbReference type="PANTHER" id="PTHR43991:SF12">
    <property type="entry name" value="WD REPEAT PROTEIN (AFU_ORTHOLOGUE AFUA_8G05640)"/>
    <property type="match status" value="1"/>
</dbReference>
<dbReference type="Pfam" id="PF00400">
    <property type="entry name" value="WD40"/>
    <property type="match status" value="1"/>
</dbReference>